<dbReference type="SUPFAM" id="SSF48179">
    <property type="entry name" value="6-phosphogluconate dehydrogenase C-terminal domain-like"/>
    <property type="match status" value="1"/>
</dbReference>
<comment type="subunit">
    <text evidence="6">Homodimer.</text>
</comment>
<dbReference type="PROSITE" id="PS00461">
    <property type="entry name" value="6PGD"/>
    <property type="match status" value="1"/>
</dbReference>
<dbReference type="UniPathway" id="UPA00115">
    <property type="reaction ID" value="UER00410"/>
</dbReference>
<dbReference type="InterPro" id="IPR027417">
    <property type="entry name" value="P-loop_NTPase"/>
</dbReference>
<evidence type="ECO:0000256" key="9">
    <source>
        <dbReference type="ARBA" id="ARBA00022741"/>
    </source>
</evidence>
<name>A0A3N0DRA3_SINP1</name>
<evidence type="ECO:0000313" key="22">
    <source>
        <dbReference type="Proteomes" id="UP000267469"/>
    </source>
</evidence>
<dbReference type="GO" id="GO:0050661">
    <property type="term" value="F:NADP binding"/>
    <property type="evidence" value="ECO:0007669"/>
    <property type="project" value="InterPro"/>
</dbReference>
<dbReference type="Proteomes" id="UP000267469">
    <property type="component" value="Unassembled WGS sequence"/>
</dbReference>
<evidence type="ECO:0000256" key="5">
    <source>
        <dbReference type="ARBA" id="ARBA00008420"/>
    </source>
</evidence>
<comment type="caution">
    <text evidence="21">The sequence shown here is derived from an EMBL/GenBank/DDBJ whole genome shotgun (WGS) entry which is preliminary data.</text>
</comment>
<dbReference type="SUPFAM" id="SSF51735">
    <property type="entry name" value="NAD(P)-binding Rossmann-fold domains"/>
    <property type="match status" value="1"/>
</dbReference>
<dbReference type="InterPro" id="IPR006001">
    <property type="entry name" value="Therm_gnt_kin"/>
</dbReference>
<comment type="similarity">
    <text evidence="4 18">Belongs to the 6-phosphogluconate dehydrogenase family.</text>
</comment>
<dbReference type="NCBIfam" id="TIGR00873">
    <property type="entry name" value="gnd"/>
    <property type="match status" value="1"/>
</dbReference>
<dbReference type="Pfam" id="PF01202">
    <property type="entry name" value="SKI"/>
    <property type="match status" value="1"/>
</dbReference>
<dbReference type="InterPro" id="IPR008927">
    <property type="entry name" value="6-PGluconate_DH-like_C_sf"/>
</dbReference>
<dbReference type="Pfam" id="PF03446">
    <property type="entry name" value="NAD_binding_2"/>
    <property type="match status" value="1"/>
</dbReference>
<evidence type="ECO:0000259" key="20">
    <source>
        <dbReference type="SMART" id="SM01350"/>
    </source>
</evidence>
<dbReference type="InterPro" id="IPR031322">
    <property type="entry name" value="Shikimate/glucono_kinase"/>
</dbReference>
<dbReference type="GO" id="GO:0005524">
    <property type="term" value="F:ATP binding"/>
    <property type="evidence" value="ECO:0007669"/>
    <property type="project" value="UniProtKB-KW"/>
</dbReference>
<evidence type="ECO:0000256" key="18">
    <source>
        <dbReference type="RuleBase" id="RU000485"/>
    </source>
</evidence>
<dbReference type="InterPro" id="IPR006114">
    <property type="entry name" value="6PGDH_C"/>
</dbReference>
<dbReference type="InterPro" id="IPR006115">
    <property type="entry name" value="6PGDH_NADP-bd"/>
</dbReference>
<dbReference type="PRINTS" id="PR00076">
    <property type="entry name" value="6PGDHDRGNASE"/>
</dbReference>
<dbReference type="FunFam" id="1.10.1040.10:FF:000032">
    <property type="entry name" value="6-phosphogluconate dehydrogenase, decarboxylating"/>
    <property type="match status" value="1"/>
</dbReference>
<keyword evidence="13 18" id="KW-0560">Oxidoreductase</keyword>
<dbReference type="Pfam" id="PF00393">
    <property type="entry name" value="6PGD"/>
    <property type="match status" value="1"/>
</dbReference>
<dbReference type="PANTHER" id="PTHR11811">
    <property type="entry name" value="6-PHOSPHOGLUCONATE DEHYDROGENASE"/>
    <property type="match status" value="1"/>
</dbReference>
<dbReference type="InterPro" id="IPR006183">
    <property type="entry name" value="Pgluconate_DH"/>
</dbReference>
<dbReference type="Gene3D" id="3.40.50.720">
    <property type="entry name" value="NAD(P)-binding Rossmann-like Domain"/>
    <property type="match status" value="1"/>
</dbReference>
<evidence type="ECO:0000256" key="8">
    <source>
        <dbReference type="ARBA" id="ARBA00022679"/>
    </source>
</evidence>
<dbReference type="EC" id="1.1.1.44" evidence="18"/>
<dbReference type="CDD" id="cd02021">
    <property type="entry name" value="GntK"/>
    <property type="match status" value="1"/>
</dbReference>
<evidence type="ECO:0000256" key="11">
    <source>
        <dbReference type="ARBA" id="ARBA00022840"/>
    </source>
</evidence>
<evidence type="ECO:0000256" key="12">
    <source>
        <dbReference type="ARBA" id="ARBA00022857"/>
    </source>
</evidence>
<proteinExistence type="inferred from homology"/>
<dbReference type="EMBL" id="RJTM01000135">
    <property type="protein sequence ID" value="RNL78180.1"/>
    <property type="molecule type" value="Genomic_DNA"/>
</dbReference>
<evidence type="ECO:0000256" key="16">
    <source>
        <dbReference type="ARBA" id="ARBA00048090"/>
    </source>
</evidence>
<evidence type="ECO:0000256" key="17">
    <source>
        <dbReference type="ARBA" id="ARBA00048640"/>
    </source>
</evidence>
<comment type="pathway">
    <text evidence="3 18">Carbohydrate degradation; pentose phosphate pathway; D-ribulose 5-phosphate from D-glucose 6-phosphate (oxidative stage): step 3/3.</text>
</comment>
<dbReference type="GO" id="GO:0004616">
    <property type="term" value="F:phosphogluconate dehydrogenase (decarboxylating) activity"/>
    <property type="evidence" value="ECO:0007669"/>
    <property type="project" value="UniProtKB-EC"/>
</dbReference>
<keyword evidence="14 18" id="KW-0311">Gluconate utilization</keyword>
<keyword evidence="22" id="KW-1185">Reference proteome</keyword>
<keyword evidence="11" id="KW-0067">ATP-binding</keyword>
<evidence type="ECO:0000256" key="6">
    <source>
        <dbReference type="ARBA" id="ARBA00011738"/>
    </source>
</evidence>
<accession>A0A3N0DRA3</accession>
<comment type="function">
    <text evidence="1">Catalyzes the oxidative decarboxylation of 6-phosphogluconate to ribulose 5-phosphate and CO(2), with concomitant reduction of NADP to NADPH.</text>
</comment>
<sequence length="624" mass="69676">MGVSGSGKTTIGKLLSQKTQFPFFDGDDYHPEENRKKMTSGTPLDDNDRKGWLQALNQLAAEKLQSGSCIIACSALKESYRDILKEGLENRVRFVYLRGSYQQILSRVQSRQEHFMPPSLLASQFETLEPPVEAITADIAFGPEQIVSEIMETLMKKTEFGLVGLGVMGKSLCRNLAGKGFRVSMYNRHLPGQEENIAVNFKNEYPELRDSLPFDNLEAFVDSLQVPRKILLMVPAGKPADLILEALIPLLSENDTIIDGGNSHYTDTRKRSELLAAHHIRFIGCGVSGGEEGALNGPSLMPGGDVTAYKEIQPFLEAIAARDRNGKPCCAYIGPEGSGHFAKMVHNGIEYAEMQLLAEIYYLLAQSRKDPDEIAAVLEPWKKEENNFLLEITTDILRTRENDGWLIDKILDKAGNKGTGNWTAIATAELGIPATMIVSSLFARYISAFKTDREAMETVYGNQQKALEIDEETVFNAYRAARLINHYQGFRLLKEASDIYQWQLDLPELARIWTNGCIIRSDLMERLPGILKSHDNILLHPGIVSSLKMWRPSLTRLVSACINSSVPVPVLSEAVNFFNGFTSSRLSANLIQAQRDYFGAHTYRRNDDGGEIIHHTNWKKIKGS</sequence>
<evidence type="ECO:0000256" key="1">
    <source>
        <dbReference type="ARBA" id="ARBA00002526"/>
    </source>
</evidence>
<dbReference type="InterPro" id="IPR006184">
    <property type="entry name" value="6PGdom_BS"/>
</dbReference>
<evidence type="ECO:0000256" key="7">
    <source>
        <dbReference type="ARBA" id="ARBA00018193"/>
    </source>
</evidence>
<dbReference type="InterPro" id="IPR013328">
    <property type="entry name" value="6PGD_dom2"/>
</dbReference>
<evidence type="ECO:0000256" key="15">
    <source>
        <dbReference type="ARBA" id="ARBA00023126"/>
    </source>
</evidence>
<dbReference type="GO" id="GO:0046316">
    <property type="term" value="F:gluconokinase activity"/>
    <property type="evidence" value="ECO:0007669"/>
    <property type="project" value="UniProtKB-EC"/>
</dbReference>
<dbReference type="Gene3D" id="1.10.1040.10">
    <property type="entry name" value="N-(1-d-carboxylethyl)-l-norvaline Dehydrogenase, domain 2"/>
    <property type="match status" value="1"/>
</dbReference>
<organism evidence="21 22">
    <name type="scientific">Sinomicrobium pectinilyticum</name>
    <dbReference type="NCBI Taxonomy" id="1084421"/>
    <lineage>
        <taxon>Bacteria</taxon>
        <taxon>Pseudomonadati</taxon>
        <taxon>Bacteroidota</taxon>
        <taxon>Flavobacteriia</taxon>
        <taxon>Flavobacteriales</taxon>
        <taxon>Flavobacteriaceae</taxon>
        <taxon>Sinomicrobium</taxon>
    </lineage>
</organism>
<comment type="pathway">
    <text evidence="2">Carbohydrate acid metabolism.</text>
</comment>
<feature type="domain" description="6-phosphogluconate dehydrogenase C-terminal" evidence="20">
    <location>
        <begin position="339"/>
        <end position="619"/>
    </location>
</feature>
<feature type="compositionally biased region" description="Basic and acidic residues" evidence="19">
    <location>
        <begin position="27"/>
        <end position="36"/>
    </location>
</feature>
<evidence type="ECO:0000256" key="4">
    <source>
        <dbReference type="ARBA" id="ARBA00008419"/>
    </source>
</evidence>
<dbReference type="SMART" id="SM01350">
    <property type="entry name" value="6PGD"/>
    <property type="match status" value="1"/>
</dbReference>
<evidence type="ECO:0000313" key="21">
    <source>
        <dbReference type="EMBL" id="RNL78180.1"/>
    </source>
</evidence>
<dbReference type="FunFam" id="3.40.50.300:FF:000522">
    <property type="entry name" value="Gluconokinase"/>
    <property type="match status" value="1"/>
</dbReference>
<dbReference type="InterPro" id="IPR036291">
    <property type="entry name" value="NAD(P)-bd_dom_sf"/>
</dbReference>
<dbReference type="NCBIfam" id="NF006765">
    <property type="entry name" value="PRK09287.1"/>
    <property type="match status" value="1"/>
</dbReference>
<dbReference type="OrthoDB" id="9804542at2"/>
<evidence type="ECO:0000256" key="19">
    <source>
        <dbReference type="SAM" id="MobiDB-lite"/>
    </source>
</evidence>
<keyword evidence="9" id="KW-0547">Nucleotide-binding</keyword>
<feature type="region of interest" description="Disordered" evidence="19">
    <location>
        <begin position="24"/>
        <end position="47"/>
    </location>
</feature>
<keyword evidence="8" id="KW-0808">Transferase</keyword>
<dbReference type="GO" id="GO:0006098">
    <property type="term" value="P:pentose-phosphate shunt"/>
    <property type="evidence" value="ECO:0007669"/>
    <property type="project" value="UniProtKB-UniPathway"/>
</dbReference>
<dbReference type="Gene3D" id="1.20.5.320">
    <property type="entry name" value="6-Phosphogluconate Dehydrogenase, domain 3"/>
    <property type="match status" value="1"/>
</dbReference>
<keyword evidence="15 18" id="KW-0570">Pentose shunt</keyword>
<dbReference type="NCBIfam" id="TIGR01313">
    <property type="entry name" value="therm_gnt_kin"/>
    <property type="match status" value="1"/>
</dbReference>
<evidence type="ECO:0000256" key="2">
    <source>
        <dbReference type="ARBA" id="ARBA00004761"/>
    </source>
</evidence>
<comment type="similarity">
    <text evidence="5">Belongs to the gluconokinase GntK/GntV family.</text>
</comment>
<reference evidence="21 22" key="1">
    <citation type="submission" date="2018-10" db="EMBL/GenBank/DDBJ databases">
        <title>Sinomicrobium pectinilyticum sp. nov., a pectinase-producing bacterium isolated from alkaline and saline soil, and emended description of the genus Sinomicrobium.</title>
        <authorList>
            <person name="Cheng B."/>
            <person name="Li C."/>
            <person name="Lai Q."/>
            <person name="Du M."/>
            <person name="Shao Z."/>
            <person name="Xu P."/>
            <person name="Yang C."/>
        </authorList>
    </citation>
    <scope>NUCLEOTIDE SEQUENCE [LARGE SCALE GENOMIC DNA]</scope>
    <source>
        <strain evidence="21 22">5DNS001</strain>
    </source>
</reference>
<comment type="catalytic activity">
    <reaction evidence="16">
        <text>D-gluconate + ATP = 6-phospho-D-gluconate + ADP + H(+)</text>
        <dbReference type="Rhea" id="RHEA:19433"/>
        <dbReference type="ChEBI" id="CHEBI:15378"/>
        <dbReference type="ChEBI" id="CHEBI:18391"/>
        <dbReference type="ChEBI" id="CHEBI:30616"/>
        <dbReference type="ChEBI" id="CHEBI:58759"/>
        <dbReference type="ChEBI" id="CHEBI:456216"/>
        <dbReference type="EC" id="2.7.1.12"/>
    </reaction>
</comment>
<gene>
    <name evidence="21" type="primary">gndA</name>
    <name evidence="21" type="ORF">ED312_19460</name>
</gene>
<evidence type="ECO:0000256" key="14">
    <source>
        <dbReference type="ARBA" id="ARBA00023064"/>
    </source>
</evidence>
<protein>
    <recommendedName>
        <fullName evidence="7 18">6-phosphogluconate dehydrogenase, decarboxylating</fullName>
        <ecNumber evidence="18">1.1.1.44</ecNumber>
    </recommendedName>
</protein>
<dbReference type="InterPro" id="IPR006113">
    <property type="entry name" value="6PGDH_Gnd/GntZ"/>
</dbReference>
<dbReference type="GO" id="GO:0019521">
    <property type="term" value="P:D-gluconate metabolic process"/>
    <property type="evidence" value="ECO:0007669"/>
    <property type="project" value="UniProtKB-KW"/>
</dbReference>
<keyword evidence="10" id="KW-0418">Kinase</keyword>
<keyword evidence="12 18" id="KW-0521">NADP</keyword>
<dbReference type="AlphaFoldDB" id="A0A3N0DRA3"/>
<evidence type="ECO:0000256" key="3">
    <source>
        <dbReference type="ARBA" id="ARBA00004874"/>
    </source>
</evidence>
<evidence type="ECO:0000256" key="10">
    <source>
        <dbReference type="ARBA" id="ARBA00022777"/>
    </source>
</evidence>
<dbReference type="SUPFAM" id="SSF52540">
    <property type="entry name" value="P-loop containing nucleoside triphosphate hydrolases"/>
    <property type="match status" value="1"/>
</dbReference>
<comment type="catalytic activity">
    <reaction evidence="17 18">
        <text>6-phospho-D-gluconate + NADP(+) = D-ribulose 5-phosphate + CO2 + NADPH</text>
        <dbReference type="Rhea" id="RHEA:10116"/>
        <dbReference type="ChEBI" id="CHEBI:16526"/>
        <dbReference type="ChEBI" id="CHEBI:57783"/>
        <dbReference type="ChEBI" id="CHEBI:58121"/>
        <dbReference type="ChEBI" id="CHEBI:58349"/>
        <dbReference type="ChEBI" id="CHEBI:58759"/>
        <dbReference type="EC" id="1.1.1.44"/>
    </reaction>
</comment>
<dbReference type="Gene3D" id="3.40.50.300">
    <property type="entry name" value="P-loop containing nucleotide triphosphate hydrolases"/>
    <property type="match status" value="1"/>
</dbReference>
<evidence type="ECO:0000256" key="13">
    <source>
        <dbReference type="ARBA" id="ARBA00023002"/>
    </source>
</evidence>